<keyword evidence="2" id="KW-1185">Reference proteome</keyword>
<evidence type="ECO:0000313" key="1">
    <source>
        <dbReference type="EMBL" id="KAI9903451.1"/>
    </source>
</evidence>
<dbReference type="Proteomes" id="UP001163324">
    <property type="component" value="Chromosome 2"/>
</dbReference>
<protein>
    <submittedName>
        <fullName evidence="1">Uncharacterized protein</fullName>
    </submittedName>
</protein>
<reference evidence="1" key="1">
    <citation type="submission" date="2022-10" db="EMBL/GenBank/DDBJ databases">
        <title>Complete Genome of Trichothecium roseum strain YXFP-22015, a Plant Pathogen Isolated from Citrus.</title>
        <authorList>
            <person name="Wang Y."/>
            <person name="Zhu L."/>
        </authorList>
    </citation>
    <scope>NUCLEOTIDE SEQUENCE</scope>
    <source>
        <strain evidence="1">YXFP-22015</strain>
    </source>
</reference>
<evidence type="ECO:0000313" key="2">
    <source>
        <dbReference type="Proteomes" id="UP001163324"/>
    </source>
</evidence>
<proteinExistence type="predicted"/>
<dbReference type="EMBL" id="CM047941">
    <property type="protein sequence ID" value="KAI9903451.1"/>
    <property type="molecule type" value="Genomic_DNA"/>
</dbReference>
<sequence length="310" mass="32766">MRIGFLGLGLMGTPMTVNLARRFRHVSAWNRTAARTEALAAAGAPGVRRCGTPREVLERSDTVFMMLLDGGAARSVVGDAGFRAGLRGKTIVNAASVSVECSLRLAEEVRRAGGRFVEMPVSGGKVPAERGELVGMLAAEEESVAEEVKGSGCLEPLVKTAVYCGPIGSALKTKYAVNAFLVTLTAGLAESLNLARAQGIDLAAVGEVLDAGPLASAFTRIKVGKVVRGDWSAHGAISVCCDSSRHICEAARREGLRSPLLEAAAGLFREADERGLGGEDMMALYKMLREQQQERREEMQPLAGQPLVSV</sequence>
<accession>A0ACC0VAK9</accession>
<comment type="caution">
    <text evidence="1">The sequence shown here is derived from an EMBL/GenBank/DDBJ whole genome shotgun (WGS) entry which is preliminary data.</text>
</comment>
<organism evidence="1 2">
    <name type="scientific">Trichothecium roseum</name>
    <dbReference type="NCBI Taxonomy" id="47278"/>
    <lineage>
        <taxon>Eukaryota</taxon>
        <taxon>Fungi</taxon>
        <taxon>Dikarya</taxon>
        <taxon>Ascomycota</taxon>
        <taxon>Pezizomycotina</taxon>
        <taxon>Sordariomycetes</taxon>
        <taxon>Hypocreomycetidae</taxon>
        <taxon>Hypocreales</taxon>
        <taxon>Hypocreales incertae sedis</taxon>
        <taxon>Trichothecium</taxon>
    </lineage>
</organism>
<name>A0ACC0VAK9_9HYPO</name>
<gene>
    <name evidence="1" type="ORF">N3K66_002803</name>
</gene>